<keyword evidence="2" id="KW-1185">Reference proteome</keyword>
<sequence length="48" mass="5052">MIALAFVYTLALLLAGVLLGVVTTLRLAWPGEEEAVNSPGPAGRSRTR</sequence>
<reference evidence="1 2" key="1">
    <citation type="submission" date="2019-06" db="EMBL/GenBank/DDBJ databases">
        <title>Sequencing the genomes of 1000 actinobacteria strains.</title>
        <authorList>
            <person name="Klenk H.-P."/>
        </authorList>
    </citation>
    <scope>NUCLEOTIDE SEQUENCE [LARGE SCALE GENOMIC DNA]</scope>
    <source>
        <strain evidence="1 2">DSM 44826</strain>
    </source>
</reference>
<evidence type="ECO:0000313" key="2">
    <source>
        <dbReference type="Proteomes" id="UP000317940"/>
    </source>
</evidence>
<proteinExistence type="predicted"/>
<evidence type="ECO:0000313" key="1">
    <source>
        <dbReference type="EMBL" id="TWF96905.1"/>
    </source>
</evidence>
<gene>
    <name evidence="1" type="ORF">FHX73_11679</name>
</gene>
<dbReference type="Proteomes" id="UP000317940">
    <property type="component" value="Unassembled WGS sequence"/>
</dbReference>
<dbReference type="EMBL" id="VIWT01000001">
    <property type="protein sequence ID" value="TWF96905.1"/>
    <property type="molecule type" value="Genomic_DNA"/>
</dbReference>
<accession>A0A561UC22</accession>
<comment type="caution">
    <text evidence="1">The sequence shown here is derived from an EMBL/GenBank/DDBJ whole genome shotgun (WGS) entry which is preliminary data.</text>
</comment>
<organism evidence="1 2">
    <name type="scientific">Kitasatospora viridis</name>
    <dbReference type="NCBI Taxonomy" id="281105"/>
    <lineage>
        <taxon>Bacteria</taxon>
        <taxon>Bacillati</taxon>
        <taxon>Actinomycetota</taxon>
        <taxon>Actinomycetes</taxon>
        <taxon>Kitasatosporales</taxon>
        <taxon>Streptomycetaceae</taxon>
        <taxon>Kitasatospora</taxon>
    </lineage>
</organism>
<protein>
    <submittedName>
        <fullName evidence="1">Uncharacterized protein</fullName>
    </submittedName>
</protein>
<name>A0A561UC22_9ACTN</name>
<dbReference type="AlphaFoldDB" id="A0A561UC22"/>